<evidence type="ECO:0000313" key="4">
    <source>
        <dbReference type="EMBL" id="MEQ2473912.1"/>
    </source>
</evidence>
<keyword evidence="5" id="KW-1185">Reference proteome</keyword>
<organism evidence="4 5">
    <name type="scientific">Laedolimicola intestinihominis</name>
    <dbReference type="NCBI Taxonomy" id="3133166"/>
    <lineage>
        <taxon>Bacteria</taxon>
        <taxon>Bacillati</taxon>
        <taxon>Bacillota</taxon>
        <taxon>Clostridia</taxon>
        <taxon>Lachnospirales</taxon>
        <taxon>Lachnospiraceae</taxon>
        <taxon>Laedolimicola</taxon>
    </lineage>
</organism>
<name>A0ABV1FLG2_9FIRM</name>
<comment type="caution">
    <text evidence="4">The sequence shown here is derived from an EMBL/GenBank/DDBJ whole genome shotgun (WGS) entry which is preliminary data.</text>
</comment>
<keyword evidence="2" id="KW-0732">Signal</keyword>
<evidence type="ECO:0000259" key="3">
    <source>
        <dbReference type="Pfam" id="PF13750"/>
    </source>
</evidence>
<dbReference type="Pfam" id="PF13750">
    <property type="entry name" value="Big_3_3"/>
    <property type="match status" value="1"/>
</dbReference>
<keyword evidence="1" id="KW-1133">Transmembrane helix</keyword>
<evidence type="ECO:0000256" key="2">
    <source>
        <dbReference type="SAM" id="SignalP"/>
    </source>
</evidence>
<dbReference type="Proteomes" id="UP001438008">
    <property type="component" value="Unassembled WGS sequence"/>
</dbReference>
<evidence type="ECO:0000313" key="5">
    <source>
        <dbReference type="Proteomes" id="UP001438008"/>
    </source>
</evidence>
<feature type="transmembrane region" description="Helical" evidence="1">
    <location>
        <begin position="1205"/>
        <end position="1223"/>
    </location>
</feature>
<reference evidence="4 5" key="1">
    <citation type="submission" date="2024-03" db="EMBL/GenBank/DDBJ databases">
        <title>Human intestinal bacterial collection.</title>
        <authorList>
            <person name="Pauvert C."/>
            <person name="Hitch T.C.A."/>
            <person name="Clavel T."/>
        </authorList>
    </citation>
    <scope>NUCLEOTIDE SEQUENCE [LARGE SCALE GENOMIC DNA]</scope>
    <source>
        <strain evidence="4 5">CLA-AA-H132</strain>
    </source>
</reference>
<keyword evidence="1" id="KW-0812">Transmembrane</keyword>
<sequence>MKKRIRGTFLPVLGLGLWLGLGAAAWAEETDAVEDLQGPKLRELTIEGTPVRQFRTEAGEATLYRNLEGADVRISFCIEDERENWNAEAVKVTVLDAQGERIVREGCLGDSEIVWEETVASYLHRGSLEFDGEPGVEGVYQAILSYIGENGVGLEETGSVESEPFILDHQGPKLQVTYTEPVRTLVADGTDLAAGDAPTKDCTAYYNRDVEVSFVIEETYAVPILTGGRLTGLADLDIRLDGKTADLQWEQTGLHRYTGTCRVLAEQVYRFHAACRDAAGNPMRAGNALVQAGMQEDEYEGHRLLIDRTAPKVAVSVAGKPVAIHKGRSYYAEDTLLQITVADENLRLREVRAEILRMQAEDSSGMAIAGTAAWNTAEQWKERELISGSRTLELPLTTEANYGIPMNITDLAGNQAVWAEGEEYRGAIRDYRVKVTIDKTAPDELKLTGEPASYLPYEPCGWLFSAQSVSLCAKARDSVAGIQKIRYTLTDVEGAVTVREQSFEPAATESFELTLPVSQEAADFRGTVQAEVWDWTGRKSEKTLSCGVESAETHEKSAEARLAICTKPGRIVDGQAYYNTDVELDAFLTDRFTGLRDWIIRADGQIRSEKKYLSELTYEATETMKLRAADYNHNDVKVQAELTDNAGYESRAEISCNIDVTKPEITVTYDLNTPIRETCYREPRTATITIKERNFDPRDVEFRITNGDGPVPAPGPWTHSGSGDEMTHTCQLVFEADGAYTFHVSFQDLAGNRADYDRTDAFVIDRTPPELTVAWDNTDVQNGFYYKEARTARLTIREKNFDEKAIQIRTQVEEEGEEPELSAWSHNGELHTARLHFQKDGAYAFCVTGRDLADNELPLWESERFVLDQTPPELTIFDILDHSANNGAVRPGIRSMDRYYDPEGESITLTGYHNGDMKLVGKLSRSENGMEYKLDDIPMEQKWDDMYILKAVAADLAGNRKEETVTFSVNRCGSVYTLGEATERLAGEQGSYYTREEPELVILETNVDALTLREITSSHDGELKSLKEGTDYQVSRSMETGWQQYTYRIAKENFTGEGVYAVTLYSEDRASNVSDNRSKGKRLEFAVDKTPPVILVSGVEEKGRYQERHRTVLLDVQDNLGMRELQVGQAGSVRVYTAEELRENDGRMELTLNSADDWQELTVQAVDLAGNQAEITPIRFLLTPDSRIQAEQSKKTQMAGRTGDSGLTILLFGGMIATVLIGIRRRRKKIRIRENNS</sequence>
<feature type="chain" id="PRO_5045610581" evidence="2">
    <location>
        <begin position="28"/>
        <end position="1237"/>
    </location>
</feature>
<dbReference type="InterPro" id="IPR022038">
    <property type="entry name" value="Ig-like_bact"/>
</dbReference>
<evidence type="ECO:0000256" key="1">
    <source>
        <dbReference type="SAM" id="Phobius"/>
    </source>
</evidence>
<accession>A0ABV1FLG2</accession>
<gene>
    <name evidence="4" type="ORF">WMO29_15680</name>
</gene>
<protein>
    <submittedName>
        <fullName evidence="4">Ig-like domain-containing protein</fullName>
    </submittedName>
</protein>
<dbReference type="EMBL" id="JBBMFE010000020">
    <property type="protein sequence ID" value="MEQ2473912.1"/>
    <property type="molecule type" value="Genomic_DNA"/>
</dbReference>
<feature type="signal peptide" evidence="2">
    <location>
        <begin position="1"/>
        <end position="27"/>
    </location>
</feature>
<keyword evidence="1" id="KW-0472">Membrane</keyword>
<dbReference type="RefSeq" id="WP_349165437.1">
    <property type="nucleotide sequence ID" value="NZ_JBBMFE010000020.1"/>
</dbReference>
<feature type="domain" description="Ig-like" evidence="3">
    <location>
        <begin position="838"/>
        <end position="968"/>
    </location>
</feature>
<proteinExistence type="predicted"/>